<protein>
    <submittedName>
        <fullName evidence="1">Putative secreted protein</fullName>
    </submittedName>
</protein>
<organism evidence="1">
    <name type="scientific">Ixodes ricinus</name>
    <name type="common">Common tick</name>
    <name type="synonym">Acarus ricinus</name>
    <dbReference type="NCBI Taxonomy" id="34613"/>
    <lineage>
        <taxon>Eukaryota</taxon>
        <taxon>Metazoa</taxon>
        <taxon>Ecdysozoa</taxon>
        <taxon>Arthropoda</taxon>
        <taxon>Chelicerata</taxon>
        <taxon>Arachnida</taxon>
        <taxon>Acari</taxon>
        <taxon>Parasitiformes</taxon>
        <taxon>Ixodida</taxon>
        <taxon>Ixodoidea</taxon>
        <taxon>Ixodidae</taxon>
        <taxon>Ixodinae</taxon>
        <taxon>Ixodes</taxon>
    </lineage>
</organism>
<name>A0A6B0UR79_IXORI</name>
<proteinExistence type="predicted"/>
<sequence length="128" mass="14276">MKLHFQNRRWKPILLIALSGEHIPDADAVVCRGTEQLVTVPTEAEGTDRVHVRTDDLGNASCQEVPDDNPTVVAANSQKRSTLVESTCDCQADAVQSSIKFLWVVLAKRFQQFKVHIPSNRVRAIIVE</sequence>
<accession>A0A6B0UR79</accession>
<dbReference type="EMBL" id="GIFC01009938">
    <property type="protein sequence ID" value="MXU92021.1"/>
    <property type="molecule type" value="Transcribed_RNA"/>
</dbReference>
<evidence type="ECO:0000313" key="1">
    <source>
        <dbReference type="EMBL" id="MXU92021.1"/>
    </source>
</evidence>
<reference evidence="1" key="1">
    <citation type="submission" date="2019-12" db="EMBL/GenBank/DDBJ databases">
        <title>An insight into the sialome of adult female Ixodes ricinus ticks feeding for 6 days.</title>
        <authorList>
            <person name="Perner J."/>
            <person name="Ribeiro J.M.C."/>
        </authorList>
    </citation>
    <scope>NUCLEOTIDE SEQUENCE</scope>
    <source>
        <strain evidence="1">Semi-engorged</strain>
        <tissue evidence="1">Salivary glands</tissue>
    </source>
</reference>
<dbReference type="AlphaFoldDB" id="A0A6B0UR79"/>